<dbReference type="InterPro" id="IPR027145">
    <property type="entry name" value="PWP2"/>
</dbReference>
<evidence type="ECO:0000256" key="1">
    <source>
        <dbReference type="PROSITE-ProRule" id="PRU00221"/>
    </source>
</evidence>
<dbReference type="PANTHER" id="PTHR19858:SF0">
    <property type="entry name" value="PERIODIC TRYPTOPHAN PROTEIN 2 HOMOLOG"/>
    <property type="match status" value="1"/>
</dbReference>
<dbReference type="OrthoDB" id="3142434at2759"/>
<name>A0A2G9TBF2_TELCI</name>
<dbReference type="Gene3D" id="2.130.10.10">
    <property type="entry name" value="YVTN repeat-like/Quinoprotein amine dehydrogenase"/>
    <property type="match status" value="1"/>
</dbReference>
<protein>
    <submittedName>
        <fullName evidence="2">Uncharacterized protein</fullName>
    </submittedName>
</protein>
<dbReference type="Proteomes" id="UP000230423">
    <property type="component" value="Unassembled WGS sequence"/>
</dbReference>
<sequence>LISVCKRGIANVWTASIQPGDLVEGKWTKPEENEMESEDESVTRLYYEKRKGTLFWNHLGAVWEWQSETYVLKQQAHSQRILAVQYSPDGSLLGTGAEDGK</sequence>
<organism evidence="2 3">
    <name type="scientific">Teladorsagia circumcincta</name>
    <name type="common">Brown stomach worm</name>
    <name type="synonym">Ostertagia circumcincta</name>
    <dbReference type="NCBI Taxonomy" id="45464"/>
    <lineage>
        <taxon>Eukaryota</taxon>
        <taxon>Metazoa</taxon>
        <taxon>Ecdysozoa</taxon>
        <taxon>Nematoda</taxon>
        <taxon>Chromadorea</taxon>
        <taxon>Rhabditida</taxon>
        <taxon>Rhabditina</taxon>
        <taxon>Rhabditomorpha</taxon>
        <taxon>Strongyloidea</taxon>
        <taxon>Trichostrongylidae</taxon>
        <taxon>Teladorsagia</taxon>
    </lineage>
</organism>
<dbReference type="GO" id="GO:0034388">
    <property type="term" value="C:Pwp2p-containing subcomplex of 90S preribosome"/>
    <property type="evidence" value="ECO:0007669"/>
    <property type="project" value="TreeGrafter"/>
</dbReference>
<dbReference type="InterPro" id="IPR011047">
    <property type="entry name" value="Quinoprotein_ADH-like_sf"/>
</dbReference>
<dbReference type="GO" id="GO:0000028">
    <property type="term" value="P:ribosomal small subunit assembly"/>
    <property type="evidence" value="ECO:0007669"/>
    <property type="project" value="TreeGrafter"/>
</dbReference>
<feature type="repeat" description="WD" evidence="1">
    <location>
        <begin position="74"/>
        <end position="101"/>
    </location>
</feature>
<keyword evidence="3" id="KW-1185">Reference proteome</keyword>
<dbReference type="PROSITE" id="PS50082">
    <property type="entry name" value="WD_REPEATS_2"/>
    <property type="match status" value="1"/>
</dbReference>
<reference evidence="2 3" key="1">
    <citation type="submission" date="2015-09" db="EMBL/GenBank/DDBJ databases">
        <title>Draft genome of the parasitic nematode Teladorsagia circumcincta isolate WARC Sus (inbred).</title>
        <authorList>
            <person name="Mitreva M."/>
        </authorList>
    </citation>
    <scope>NUCLEOTIDE SEQUENCE [LARGE SCALE GENOMIC DNA]</scope>
    <source>
        <strain evidence="2 3">S</strain>
    </source>
</reference>
<keyword evidence="1" id="KW-0853">WD repeat</keyword>
<proteinExistence type="predicted"/>
<dbReference type="InterPro" id="IPR015943">
    <property type="entry name" value="WD40/YVTN_repeat-like_dom_sf"/>
</dbReference>
<dbReference type="InterPro" id="IPR001680">
    <property type="entry name" value="WD40_rpt"/>
</dbReference>
<accession>A0A2G9TBF2</accession>
<dbReference type="PROSITE" id="PS50294">
    <property type="entry name" value="WD_REPEATS_REGION"/>
    <property type="match status" value="1"/>
</dbReference>
<dbReference type="GO" id="GO:0032040">
    <property type="term" value="C:small-subunit processome"/>
    <property type="evidence" value="ECO:0007669"/>
    <property type="project" value="TreeGrafter"/>
</dbReference>
<dbReference type="SUPFAM" id="SSF50998">
    <property type="entry name" value="Quinoprotein alcohol dehydrogenase-like"/>
    <property type="match status" value="1"/>
</dbReference>
<gene>
    <name evidence="2" type="ORF">TELCIR_23350</name>
</gene>
<dbReference type="EMBL" id="KZ387466">
    <property type="protein sequence ID" value="PIO55264.1"/>
    <property type="molecule type" value="Genomic_DNA"/>
</dbReference>
<feature type="non-terminal residue" evidence="2">
    <location>
        <position position="101"/>
    </location>
</feature>
<dbReference type="GO" id="GO:0000462">
    <property type="term" value="P:maturation of SSU-rRNA from tricistronic rRNA transcript (SSU-rRNA, 5.8S rRNA, LSU-rRNA)"/>
    <property type="evidence" value="ECO:0007669"/>
    <property type="project" value="TreeGrafter"/>
</dbReference>
<feature type="non-terminal residue" evidence="2">
    <location>
        <position position="1"/>
    </location>
</feature>
<dbReference type="PANTHER" id="PTHR19858">
    <property type="entry name" value="WD40 REPEAT PROTEIN"/>
    <property type="match status" value="1"/>
</dbReference>
<dbReference type="AlphaFoldDB" id="A0A2G9TBF2"/>
<evidence type="ECO:0000313" key="2">
    <source>
        <dbReference type="EMBL" id="PIO55264.1"/>
    </source>
</evidence>
<evidence type="ECO:0000313" key="3">
    <source>
        <dbReference type="Proteomes" id="UP000230423"/>
    </source>
</evidence>